<dbReference type="eggNOG" id="COG2005">
    <property type="taxonomic scope" value="Bacteria"/>
</dbReference>
<proteinExistence type="predicted"/>
<dbReference type="PANTHER" id="PTHR30432:SF1">
    <property type="entry name" value="DNA-BINDING TRANSCRIPTIONAL DUAL REGULATOR MODE"/>
    <property type="match status" value="1"/>
</dbReference>
<dbReference type="InterPro" id="IPR051815">
    <property type="entry name" value="Molybdate_resp_trans_reg"/>
</dbReference>
<dbReference type="STRING" id="760192.Halhy_1825"/>
<protein>
    <submittedName>
        <fullName evidence="2">Transcriptional regulator, ModE family</fullName>
    </submittedName>
</protein>
<reference evidence="2 3" key="1">
    <citation type="journal article" date="2011" name="Stand. Genomic Sci.">
        <title>Complete genome sequence of Haliscomenobacter hydrossis type strain (O).</title>
        <authorList>
            <consortium name="US DOE Joint Genome Institute (JGI-PGF)"/>
            <person name="Daligault H."/>
            <person name="Lapidus A."/>
            <person name="Zeytun A."/>
            <person name="Nolan M."/>
            <person name="Lucas S."/>
            <person name="Del Rio T.G."/>
            <person name="Tice H."/>
            <person name="Cheng J.F."/>
            <person name="Tapia R."/>
            <person name="Han C."/>
            <person name="Goodwin L."/>
            <person name="Pitluck S."/>
            <person name="Liolios K."/>
            <person name="Pagani I."/>
            <person name="Ivanova N."/>
            <person name="Huntemann M."/>
            <person name="Mavromatis K."/>
            <person name="Mikhailova N."/>
            <person name="Pati A."/>
            <person name="Chen A."/>
            <person name="Palaniappan K."/>
            <person name="Land M."/>
            <person name="Hauser L."/>
            <person name="Brambilla E.M."/>
            <person name="Rohde M."/>
            <person name="Verbarg S."/>
            <person name="Goker M."/>
            <person name="Bristow J."/>
            <person name="Eisen J.A."/>
            <person name="Markowitz V."/>
            <person name="Hugenholtz P."/>
            <person name="Kyrpides N.C."/>
            <person name="Klenk H.P."/>
            <person name="Woyke T."/>
        </authorList>
    </citation>
    <scope>NUCLEOTIDE SEQUENCE [LARGE SCALE GENOMIC DNA]</scope>
    <source>
        <strain evidence="3">ATCC 27775 / DSM 1100 / LMG 10767 / O</strain>
    </source>
</reference>
<sequence>MKLQDKTHQILDIKKHLKKSHSYRITGMLRITGPDEPFLGPGRIELMEHIAATGSINKAAKEMGMSYKKAWMMVQSLNRQATTPLVITQTGGEQGGGAQLSTAALELMQAYQALRQRFEAFLRQETQNLLREE</sequence>
<feature type="domain" description="HTH lysR-type" evidence="1">
    <location>
        <begin position="44"/>
        <end position="92"/>
    </location>
</feature>
<dbReference type="KEGG" id="hhy:Halhy_1825"/>
<dbReference type="InterPro" id="IPR036388">
    <property type="entry name" value="WH-like_DNA-bd_sf"/>
</dbReference>
<evidence type="ECO:0000259" key="1">
    <source>
        <dbReference type="Pfam" id="PF00126"/>
    </source>
</evidence>
<dbReference type="EMBL" id="CP002691">
    <property type="protein sequence ID" value="AEE49710.1"/>
    <property type="molecule type" value="Genomic_DNA"/>
</dbReference>
<keyword evidence="3" id="KW-1185">Reference proteome</keyword>
<accession>F4L3Z3</accession>
<name>F4L3Z3_HALH1</name>
<dbReference type="PANTHER" id="PTHR30432">
    <property type="entry name" value="TRANSCRIPTIONAL REGULATOR MODE"/>
    <property type="match status" value="1"/>
</dbReference>
<reference key="2">
    <citation type="submission" date="2011-04" db="EMBL/GenBank/DDBJ databases">
        <title>Complete sequence of chromosome of Haliscomenobacter hydrossis DSM 1100.</title>
        <authorList>
            <consortium name="US DOE Joint Genome Institute (JGI-PGF)"/>
            <person name="Lucas S."/>
            <person name="Han J."/>
            <person name="Lapidus A."/>
            <person name="Bruce D."/>
            <person name="Goodwin L."/>
            <person name="Pitluck S."/>
            <person name="Peters L."/>
            <person name="Kyrpides N."/>
            <person name="Mavromatis K."/>
            <person name="Ivanova N."/>
            <person name="Ovchinnikova G."/>
            <person name="Pagani I."/>
            <person name="Daligault H."/>
            <person name="Detter J.C."/>
            <person name="Han C."/>
            <person name="Land M."/>
            <person name="Hauser L."/>
            <person name="Markowitz V."/>
            <person name="Cheng J.-F."/>
            <person name="Hugenholtz P."/>
            <person name="Woyke T."/>
            <person name="Wu D."/>
            <person name="Verbarg S."/>
            <person name="Frueling A."/>
            <person name="Brambilla E."/>
            <person name="Klenk H.-P."/>
            <person name="Eisen J.A."/>
        </authorList>
    </citation>
    <scope>NUCLEOTIDE SEQUENCE</scope>
    <source>
        <strain>DSM 1100</strain>
    </source>
</reference>
<organism evidence="2 3">
    <name type="scientific">Haliscomenobacter hydrossis (strain ATCC 27775 / DSM 1100 / LMG 10767 / O)</name>
    <dbReference type="NCBI Taxonomy" id="760192"/>
    <lineage>
        <taxon>Bacteria</taxon>
        <taxon>Pseudomonadati</taxon>
        <taxon>Bacteroidota</taxon>
        <taxon>Saprospiria</taxon>
        <taxon>Saprospirales</taxon>
        <taxon>Haliscomenobacteraceae</taxon>
        <taxon>Haliscomenobacter</taxon>
    </lineage>
</organism>
<dbReference type="GO" id="GO:0003700">
    <property type="term" value="F:DNA-binding transcription factor activity"/>
    <property type="evidence" value="ECO:0007669"/>
    <property type="project" value="InterPro"/>
</dbReference>
<dbReference type="SUPFAM" id="SSF46785">
    <property type="entry name" value="Winged helix' DNA-binding domain"/>
    <property type="match status" value="1"/>
</dbReference>
<dbReference type="AlphaFoldDB" id="F4L3Z3"/>
<gene>
    <name evidence="2" type="ordered locus">Halhy_1825</name>
</gene>
<evidence type="ECO:0000313" key="3">
    <source>
        <dbReference type="Proteomes" id="UP000008461"/>
    </source>
</evidence>
<dbReference type="HOGENOM" id="CLU_125440_2_1_10"/>
<dbReference type="InterPro" id="IPR036390">
    <property type="entry name" value="WH_DNA-bd_sf"/>
</dbReference>
<evidence type="ECO:0000313" key="2">
    <source>
        <dbReference type="EMBL" id="AEE49710.1"/>
    </source>
</evidence>
<dbReference type="Pfam" id="PF00126">
    <property type="entry name" value="HTH_1"/>
    <property type="match status" value="1"/>
</dbReference>
<dbReference type="InterPro" id="IPR000847">
    <property type="entry name" value="LysR_HTH_N"/>
</dbReference>
<dbReference type="Proteomes" id="UP000008461">
    <property type="component" value="Chromosome"/>
</dbReference>
<dbReference type="Gene3D" id="1.10.10.10">
    <property type="entry name" value="Winged helix-like DNA-binding domain superfamily/Winged helix DNA-binding domain"/>
    <property type="match status" value="1"/>
</dbReference>